<gene>
    <name evidence="1" type="ORF">QYB97_04085</name>
</gene>
<dbReference type="InterPro" id="IPR029063">
    <property type="entry name" value="SAM-dependent_MTases_sf"/>
</dbReference>
<dbReference type="EMBL" id="JAUHTR010000001">
    <property type="protein sequence ID" value="MDN4523636.1"/>
    <property type="molecule type" value="Genomic_DNA"/>
</dbReference>
<keyword evidence="1" id="KW-0489">Methyltransferase</keyword>
<proteinExistence type="predicted"/>
<dbReference type="GO" id="GO:0008168">
    <property type="term" value="F:methyltransferase activity"/>
    <property type="evidence" value="ECO:0007669"/>
    <property type="project" value="UniProtKB-KW"/>
</dbReference>
<dbReference type="RefSeq" id="WP_301164654.1">
    <property type="nucleotide sequence ID" value="NZ_JAUHTR010000001.1"/>
</dbReference>
<dbReference type="Proteomes" id="UP001172721">
    <property type="component" value="Unassembled WGS sequence"/>
</dbReference>
<accession>A0ABT8HSB5</accession>
<keyword evidence="2" id="KW-1185">Reference proteome</keyword>
<dbReference type="EC" id="2.1.1.-" evidence="1"/>
<dbReference type="SUPFAM" id="SSF53335">
    <property type="entry name" value="S-adenosyl-L-methionine-dependent methyltransferases"/>
    <property type="match status" value="1"/>
</dbReference>
<dbReference type="Gene3D" id="3.40.50.150">
    <property type="entry name" value="Vaccinia Virus protein VP39"/>
    <property type="match status" value="1"/>
</dbReference>
<organism evidence="1 2">
    <name type="scientific">Fictibacillus fluitans</name>
    <dbReference type="NCBI Taxonomy" id="3058422"/>
    <lineage>
        <taxon>Bacteria</taxon>
        <taxon>Bacillati</taxon>
        <taxon>Bacillota</taxon>
        <taxon>Bacilli</taxon>
        <taxon>Bacillales</taxon>
        <taxon>Fictibacillaceae</taxon>
        <taxon>Fictibacillus</taxon>
    </lineage>
</organism>
<reference evidence="1" key="1">
    <citation type="submission" date="2023-07" db="EMBL/GenBank/DDBJ databases">
        <title>Fictibacillus sp. isolated from freshwater pond.</title>
        <authorList>
            <person name="Kirdat K."/>
            <person name="Bhat A."/>
            <person name="Mourya A."/>
            <person name="Yadav A."/>
        </authorList>
    </citation>
    <scope>NUCLEOTIDE SEQUENCE</scope>
    <source>
        <strain evidence="1">NE201</strain>
    </source>
</reference>
<protein>
    <submittedName>
        <fullName evidence="1">Class I SAM-dependent methyltransferase</fullName>
        <ecNumber evidence="1">2.1.1.-</ecNumber>
    </submittedName>
</protein>
<name>A0ABT8HSB5_9BACL</name>
<dbReference type="Pfam" id="PF13578">
    <property type="entry name" value="Methyltransf_24"/>
    <property type="match status" value="1"/>
</dbReference>
<evidence type="ECO:0000313" key="2">
    <source>
        <dbReference type="Proteomes" id="UP001172721"/>
    </source>
</evidence>
<dbReference type="GO" id="GO:0032259">
    <property type="term" value="P:methylation"/>
    <property type="evidence" value="ECO:0007669"/>
    <property type="project" value="UniProtKB-KW"/>
</dbReference>
<evidence type="ECO:0000313" key="1">
    <source>
        <dbReference type="EMBL" id="MDN4523636.1"/>
    </source>
</evidence>
<comment type="caution">
    <text evidence="1">The sequence shown here is derived from an EMBL/GenBank/DDBJ whole genome shotgun (WGS) entry which is preliminary data.</text>
</comment>
<keyword evidence="1" id="KW-0808">Transferase</keyword>
<sequence>MCIISRDTFFKIFGSGSFIGEGSGFMGSDLEPLISFSRVFRPKTIVEIGIQRGMTAKCLLENSPWIEKYIGIDVTPDHKTTLHIQQNEVPTIPGECVKDDSRVELIVRPHGSRELQPADLPKADLIFIDGDHSEEGVLFDTNLARQIIKKGGIICWHDYGNHLVPGVQTVIDQLNINEGDHICLIENGLLCFQFAI</sequence>